<comment type="similarity">
    <text evidence="14">Belongs to the MurCDEF family.</text>
</comment>
<evidence type="ECO:0000256" key="7">
    <source>
        <dbReference type="ARBA" id="ARBA00022741"/>
    </source>
</evidence>
<dbReference type="Gene3D" id="3.90.190.20">
    <property type="entry name" value="Mur ligase, C-terminal domain"/>
    <property type="match status" value="1"/>
</dbReference>
<keyword evidence="7 14" id="KW-0547">Nucleotide-binding</keyword>
<evidence type="ECO:0000256" key="11">
    <source>
        <dbReference type="ARBA" id="ARBA00023306"/>
    </source>
</evidence>
<evidence type="ECO:0000256" key="4">
    <source>
        <dbReference type="ARBA" id="ARBA00022490"/>
    </source>
</evidence>
<evidence type="ECO:0000313" key="18">
    <source>
        <dbReference type="EMBL" id="MEM5947857.1"/>
    </source>
</evidence>
<reference evidence="18 19" key="1">
    <citation type="submission" date="2024-03" db="EMBL/GenBank/DDBJ databases">
        <title>Ignisphaera cupida sp. nov., a hyperthermophilic hydrolytic archaeon from a hot spring of Kamchatka, and proposal of Ignisphaeraceae fam. nov.</title>
        <authorList>
            <person name="Podosokorskaya O.A."/>
            <person name="Elcheninov A.G."/>
            <person name="Maltseva A.I."/>
            <person name="Zayulina K.S."/>
            <person name="Novikov A."/>
            <person name="Merkel A.Y."/>
        </authorList>
    </citation>
    <scope>NUCLEOTIDE SEQUENCE [LARGE SCALE GENOMIC DNA]</scope>
    <source>
        <strain evidence="18 19">38H-sp</strain>
    </source>
</reference>
<dbReference type="Pfam" id="PF08245">
    <property type="entry name" value="Mur_ligase_M"/>
    <property type="match status" value="1"/>
</dbReference>
<evidence type="ECO:0000256" key="9">
    <source>
        <dbReference type="ARBA" id="ARBA00022960"/>
    </source>
</evidence>
<keyword evidence="5 14" id="KW-0436">Ligase</keyword>
<feature type="binding site" evidence="14">
    <location>
        <begin position="120"/>
        <end position="126"/>
    </location>
    <ligand>
        <name>ATP</name>
        <dbReference type="ChEBI" id="CHEBI:30616"/>
    </ligand>
</feature>
<proteinExistence type="inferred from homology"/>
<comment type="pathway">
    <text evidence="2 14">Cell wall biogenesis; peptidoglycan biosynthesis.</text>
</comment>
<gene>
    <name evidence="14 18" type="primary">murC</name>
    <name evidence="18" type="ORF">WKV44_04810</name>
</gene>
<evidence type="ECO:0000256" key="1">
    <source>
        <dbReference type="ARBA" id="ARBA00004496"/>
    </source>
</evidence>
<comment type="subcellular location">
    <subcellularLocation>
        <location evidence="1 14">Cytoplasm</location>
    </subcellularLocation>
</comment>
<feature type="domain" description="Mur ligase C-terminal" evidence="16">
    <location>
        <begin position="350"/>
        <end position="480"/>
    </location>
</feature>
<keyword evidence="19" id="KW-1185">Reference proteome</keyword>
<comment type="function">
    <text evidence="14">Cell wall formation.</text>
</comment>
<dbReference type="InterPro" id="IPR036615">
    <property type="entry name" value="Mur_ligase_C_dom_sf"/>
</dbReference>
<keyword evidence="4 14" id="KW-0963">Cytoplasm</keyword>
<dbReference type="InterPro" id="IPR050061">
    <property type="entry name" value="MurCDEF_pg_biosynth"/>
</dbReference>
<evidence type="ECO:0000256" key="10">
    <source>
        <dbReference type="ARBA" id="ARBA00022984"/>
    </source>
</evidence>
<dbReference type="HAMAP" id="MF_00046">
    <property type="entry name" value="MurC"/>
    <property type="match status" value="1"/>
</dbReference>
<organism evidence="18 19">
    <name type="scientific">Rarispira pelagica</name>
    <dbReference type="NCBI Taxonomy" id="3141764"/>
    <lineage>
        <taxon>Bacteria</taxon>
        <taxon>Pseudomonadati</taxon>
        <taxon>Spirochaetota</taxon>
        <taxon>Spirochaetia</taxon>
        <taxon>Winmispirales</taxon>
        <taxon>Winmispiraceae</taxon>
        <taxon>Rarispira</taxon>
    </lineage>
</organism>
<dbReference type="Gene3D" id="3.40.1190.10">
    <property type="entry name" value="Mur-like, catalytic domain"/>
    <property type="match status" value="1"/>
</dbReference>
<dbReference type="SUPFAM" id="SSF53244">
    <property type="entry name" value="MurD-like peptide ligases, peptide-binding domain"/>
    <property type="match status" value="1"/>
</dbReference>
<dbReference type="PANTHER" id="PTHR43445">
    <property type="entry name" value="UDP-N-ACETYLMURAMATE--L-ALANINE LIGASE-RELATED"/>
    <property type="match status" value="1"/>
</dbReference>
<dbReference type="InterPro" id="IPR000713">
    <property type="entry name" value="Mur_ligase_N"/>
</dbReference>
<dbReference type="InterPro" id="IPR036565">
    <property type="entry name" value="Mur-like_cat_sf"/>
</dbReference>
<dbReference type="SUPFAM" id="SSF51984">
    <property type="entry name" value="MurCD N-terminal domain"/>
    <property type="match status" value="1"/>
</dbReference>
<evidence type="ECO:0000256" key="2">
    <source>
        <dbReference type="ARBA" id="ARBA00004752"/>
    </source>
</evidence>
<dbReference type="InterPro" id="IPR013221">
    <property type="entry name" value="Mur_ligase_cen"/>
</dbReference>
<keyword evidence="12 14" id="KW-0961">Cell wall biogenesis/degradation</keyword>
<evidence type="ECO:0000256" key="8">
    <source>
        <dbReference type="ARBA" id="ARBA00022840"/>
    </source>
</evidence>
<keyword evidence="8 14" id="KW-0067">ATP-binding</keyword>
<protein>
    <recommendedName>
        <fullName evidence="3 14">UDP-N-acetylmuramate--L-alanine ligase</fullName>
        <ecNumber evidence="3 14">6.3.2.8</ecNumber>
    </recommendedName>
    <alternativeName>
        <fullName evidence="14">UDP-N-acetylmuramoyl-L-alanine synthetase</fullName>
    </alternativeName>
</protein>
<evidence type="ECO:0000256" key="6">
    <source>
        <dbReference type="ARBA" id="ARBA00022618"/>
    </source>
</evidence>
<sequence>MDLFLPSSLASSRLFFVGIKGTGMTALAELCVSSGAFVEGSDVDEPFYTDEILSSLGVCIRDFSSEWIDSSWDCIVFSAAYDKSSHPQLVRAAQLGLPLVSYPEALGAFSQGFFSCGISGVHGKTSTTAISGTLANAIGLPALSLTGSAVPLWGGRATIGPSYNVLSSPSIHFDKKKASFFIAETCEYRRHFMHFSPSCVLLTSVEPDHLDYFKDYKDIESAFIDYTMKLPENGFFIYCADNAGACSVAKHISGSRTDINLISYGKIGDASFRISGTEQLAGMQRFSVNDRFSFSLKVPGEHMIENAVGALALISVLAVKAGFSESFDSFIEDYYDKLSAAFLAFSGTRRRSEVVGETGGILFIDDYGHHPTAIRSTIAGYRSFYPGRRIVVDFMSHTYSRTKALLDDFAASFTDADIVILHKIYASAREKSGDITGKDLYERVKERQDAVYYSHEVMDAMGLCRELLKPGDVFITMGAGNNWILGRELYKYYSNLEDKNI</sequence>
<evidence type="ECO:0000256" key="5">
    <source>
        <dbReference type="ARBA" id="ARBA00022598"/>
    </source>
</evidence>
<dbReference type="NCBIfam" id="TIGR01082">
    <property type="entry name" value="murC"/>
    <property type="match status" value="1"/>
</dbReference>
<dbReference type="PANTHER" id="PTHR43445:SF3">
    <property type="entry name" value="UDP-N-ACETYLMURAMATE--L-ALANINE LIGASE"/>
    <property type="match status" value="1"/>
</dbReference>
<keyword evidence="9 14" id="KW-0133">Cell shape</keyword>
<dbReference type="EMBL" id="JBCHKQ010000002">
    <property type="protein sequence ID" value="MEM5947857.1"/>
    <property type="molecule type" value="Genomic_DNA"/>
</dbReference>
<dbReference type="EC" id="6.3.2.8" evidence="3 14"/>
<dbReference type="Pfam" id="PF01225">
    <property type="entry name" value="Mur_ligase"/>
    <property type="match status" value="1"/>
</dbReference>
<evidence type="ECO:0000259" key="16">
    <source>
        <dbReference type="Pfam" id="PF02875"/>
    </source>
</evidence>
<evidence type="ECO:0000256" key="12">
    <source>
        <dbReference type="ARBA" id="ARBA00023316"/>
    </source>
</evidence>
<feature type="domain" description="Mur ligase N-terminal catalytic" evidence="15">
    <location>
        <begin position="16"/>
        <end position="113"/>
    </location>
</feature>
<dbReference type="Pfam" id="PF02875">
    <property type="entry name" value="Mur_ligase_C"/>
    <property type="match status" value="1"/>
</dbReference>
<evidence type="ECO:0000256" key="13">
    <source>
        <dbReference type="ARBA" id="ARBA00047833"/>
    </source>
</evidence>
<keyword evidence="11 14" id="KW-0131">Cell cycle</keyword>
<comment type="catalytic activity">
    <reaction evidence="13 14">
        <text>UDP-N-acetyl-alpha-D-muramate + L-alanine + ATP = UDP-N-acetyl-alpha-D-muramoyl-L-alanine + ADP + phosphate + H(+)</text>
        <dbReference type="Rhea" id="RHEA:23372"/>
        <dbReference type="ChEBI" id="CHEBI:15378"/>
        <dbReference type="ChEBI" id="CHEBI:30616"/>
        <dbReference type="ChEBI" id="CHEBI:43474"/>
        <dbReference type="ChEBI" id="CHEBI:57972"/>
        <dbReference type="ChEBI" id="CHEBI:70757"/>
        <dbReference type="ChEBI" id="CHEBI:83898"/>
        <dbReference type="ChEBI" id="CHEBI:456216"/>
        <dbReference type="EC" id="6.3.2.8"/>
    </reaction>
</comment>
<dbReference type="InterPro" id="IPR005758">
    <property type="entry name" value="UDP-N-AcMur_Ala_ligase_MurC"/>
</dbReference>
<dbReference type="GO" id="GO:0008763">
    <property type="term" value="F:UDP-N-acetylmuramate-L-alanine ligase activity"/>
    <property type="evidence" value="ECO:0007669"/>
    <property type="project" value="UniProtKB-EC"/>
</dbReference>
<dbReference type="Proteomes" id="UP001466331">
    <property type="component" value="Unassembled WGS sequence"/>
</dbReference>
<comment type="caution">
    <text evidence="18">The sequence shown here is derived from an EMBL/GenBank/DDBJ whole genome shotgun (WGS) entry which is preliminary data.</text>
</comment>
<evidence type="ECO:0000313" key="19">
    <source>
        <dbReference type="Proteomes" id="UP001466331"/>
    </source>
</evidence>
<evidence type="ECO:0000256" key="3">
    <source>
        <dbReference type="ARBA" id="ARBA00012211"/>
    </source>
</evidence>
<keyword evidence="10 14" id="KW-0573">Peptidoglycan synthesis</keyword>
<accession>A0ABU9UB12</accession>
<feature type="domain" description="Mur ligase central" evidence="17">
    <location>
        <begin position="118"/>
        <end position="313"/>
    </location>
</feature>
<keyword evidence="6 14" id="KW-0132">Cell division</keyword>
<evidence type="ECO:0000256" key="14">
    <source>
        <dbReference type="HAMAP-Rule" id="MF_00046"/>
    </source>
</evidence>
<name>A0ABU9UB12_9SPIR</name>
<dbReference type="InterPro" id="IPR004101">
    <property type="entry name" value="Mur_ligase_C"/>
</dbReference>
<evidence type="ECO:0000259" key="17">
    <source>
        <dbReference type="Pfam" id="PF08245"/>
    </source>
</evidence>
<dbReference type="Gene3D" id="3.40.50.720">
    <property type="entry name" value="NAD(P)-binding Rossmann-like Domain"/>
    <property type="match status" value="1"/>
</dbReference>
<dbReference type="RefSeq" id="WP_420069305.1">
    <property type="nucleotide sequence ID" value="NZ_JBCHKQ010000002.1"/>
</dbReference>
<evidence type="ECO:0000259" key="15">
    <source>
        <dbReference type="Pfam" id="PF01225"/>
    </source>
</evidence>
<dbReference type="SUPFAM" id="SSF53623">
    <property type="entry name" value="MurD-like peptide ligases, catalytic domain"/>
    <property type="match status" value="1"/>
</dbReference>